<dbReference type="InterPro" id="IPR050194">
    <property type="entry name" value="Glycosyltransferase_grp1"/>
</dbReference>
<dbReference type="CDD" id="cd03801">
    <property type="entry name" value="GT4_PimA-like"/>
    <property type="match status" value="1"/>
</dbReference>
<dbReference type="AlphaFoldDB" id="A0A844YYU8"/>
<dbReference type="Proteomes" id="UP000466966">
    <property type="component" value="Unassembled WGS sequence"/>
</dbReference>
<evidence type="ECO:0000313" key="4">
    <source>
        <dbReference type="Proteomes" id="UP000466966"/>
    </source>
</evidence>
<gene>
    <name evidence="3" type="ORF">GRI99_08255</name>
</gene>
<dbReference type="PANTHER" id="PTHR45947">
    <property type="entry name" value="SULFOQUINOVOSYL TRANSFERASE SQD2"/>
    <property type="match status" value="1"/>
</dbReference>
<feature type="domain" description="Glycosyl transferase family 1" evidence="2">
    <location>
        <begin position="194"/>
        <end position="340"/>
    </location>
</feature>
<dbReference type="RefSeq" id="WP_160771533.1">
    <property type="nucleotide sequence ID" value="NZ_WTYV01000002.1"/>
</dbReference>
<reference evidence="3 4" key="1">
    <citation type="submission" date="2019-12" db="EMBL/GenBank/DDBJ databases">
        <title>Genomic-based taxomic classification of the family Erythrobacteraceae.</title>
        <authorList>
            <person name="Xu L."/>
        </authorList>
    </citation>
    <scope>NUCLEOTIDE SEQUENCE [LARGE SCALE GENOMIC DNA]</scope>
    <source>
        <strain evidence="3 4">M0322</strain>
    </source>
</reference>
<keyword evidence="4" id="KW-1185">Reference proteome</keyword>
<organism evidence="3 4">
    <name type="scientific">Alteraurantiacibacter buctensis</name>
    <dbReference type="NCBI Taxonomy" id="1503981"/>
    <lineage>
        <taxon>Bacteria</taxon>
        <taxon>Pseudomonadati</taxon>
        <taxon>Pseudomonadota</taxon>
        <taxon>Alphaproteobacteria</taxon>
        <taxon>Sphingomonadales</taxon>
        <taxon>Erythrobacteraceae</taxon>
        <taxon>Alteraurantiacibacter</taxon>
    </lineage>
</organism>
<evidence type="ECO:0000313" key="3">
    <source>
        <dbReference type="EMBL" id="MXO71634.1"/>
    </source>
</evidence>
<dbReference type="EMBL" id="WTYV01000002">
    <property type="protein sequence ID" value="MXO71634.1"/>
    <property type="molecule type" value="Genomic_DNA"/>
</dbReference>
<keyword evidence="1" id="KW-0732">Signal</keyword>
<dbReference type="GO" id="GO:0016758">
    <property type="term" value="F:hexosyltransferase activity"/>
    <property type="evidence" value="ECO:0007669"/>
    <property type="project" value="TreeGrafter"/>
</dbReference>
<evidence type="ECO:0000256" key="1">
    <source>
        <dbReference type="SAM" id="SignalP"/>
    </source>
</evidence>
<dbReference type="PANTHER" id="PTHR45947:SF3">
    <property type="entry name" value="SULFOQUINOVOSYL TRANSFERASE SQD2"/>
    <property type="match status" value="1"/>
</dbReference>
<name>A0A844YYU8_9SPHN</name>
<evidence type="ECO:0000259" key="2">
    <source>
        <dbReference type="Pfam" id="PF00534"/>
    </source>
</evidence>
<keyword evidence="3" id="KW-0808">Transferase</keyword>
<comment type="caution">
    <text evidence="3">The sequence shown here is derived from an EMBL/GenBank/DDBJ whole genome shotgun (WGS) entry which is preliminary data.</text>
</comment>
<proteinExistence type="predicted"/>
<accession>A0A844YYU8</accession>
<feature type="chain" id="PRO_5032685926" evidence="1">
    <location>
        <begin position="18"/>
        <end position="399"/>
    </location>
</feature>
<protein>
    <submittedName>
        <fullName evidence="3">Glycosyltransferase</fullName>
    </submittedName>
</protein>
<dbReference type="OrthoDB" id="503550at2"/>
<dbReference type="SUPFAM" id="SSF53756">
    <property type="entry name" value="UDP-Glycosyltransferase/glycogen phosphorylase"/>
    <property type="match status" value="1"/>
</dbReference>
<dbReference type="Pfam" id="PF00534">
    <property type="entry name" value="Glycos_transf_1"/>
    <property type="match status" value="1"/>
</dbReference>
<dbReference type="InterPro" id="IPR001296">
    <property type="entry name" value="Glyco_trans_1"/>
</dbReference>
<sequence>MLKIAVYFRMFSPYILARLNAAAGVAQVVGIEGSRRSSTYAWEPRLGEEAFERVTLFEDRAVEQVPNREVMAAVAAALDRAQPDVVVPGGWSHVEALAMIRWARANRRRVVMMSESTAHDYARSPFREAIKRRLVQLADAALVGGAPQRRYISQLGLPESRVFLGYNAVDNAWFERGAAEARANPALRAQLGLPPAYFLASGRFIPKKNFDRLVRAYASYRASAGAGAWDLVLLGDGELRAELEALVAQLGLGAQVHFPGFRQYDELPQVLAFAGAFVHVSLSEQWGLVVNEAMAAGLPVIVSRQCGCAEDLVEHGVNGWTVDAWSEVEIAARLDDVTRADRAAMAAAGQQIVARYGPARFAQGMAAALAAAGAVDPRGLSLADRSLIAALALRGTSAG</sequence>
<dbReference type="Gene3D" id="3.40.50.2000">
    <property type="entry name" value="Glycogen Phosphorylase B"/>
    <property type="match status" value="2"/>
</dbReference>
<feature type="signal peptide" evidence="1">
    <location>
        <begin position="1"/>
        <end position="17"/>
    </location>
</feature>